<name>A0A2M7WXH2_UNCKA</name>
<gene>
    <name evidence="2" type="ORF">CO181_02425</name>
</gene>
<dbReference type="Pfam" id="PF08241">
    <property type="entry name" value="Methyltransf_11"/>
    <property type="match status" value="1"/>
</dbReference>
<evidence type="ECO:0000313" key="2">
    <source>
        <dbReference type="EMBL" id="PJA37709.1"/>
    </source>
</evidence>
<reference evidence="3" key="1">
    <citation type="submission" date="2017-09" db="EMBL/GenBank/DDBJ databases">
        <title>Depth-based differentiation of microbial function through sediment-hosted aquifers and enrichment of novel symbionts in the deep terrestrial subsurface.</title>
        <authorList>
            <person name="Probst A.J."/>
            <person name="Ladd B."/>
            <person name="Jarett J.K."/>
            <person name="Geller-Mcgrath D.E."/>
            <person name="Sieber C.M.K."/>
            <person name="Emerson J.B."/>
            <person name="Anantharaman K."/>
            <person name="Thomas B.C."/>
            <person name="Malmstrom R."/>
            <person name="Stieglmeier M."/>
            <person name="Klingl A."/>
            <person name="Woyke T."/>
            <person name="Ryan C.M."/>
            <person name="Banfield J.F."/>
        </authorList>
    </citation>
    <scope>NUCLEOTIDE SEQUENCE [LARGE SCALE GENOMIC DNA]</scope>
</reference>
<dbReference type="GO" id="GO:0008757">
    <property type="term" value="F:S-adenosylmethionine-dependent methyltransferase activity"/>
    <property type="evidence" value="ECO:0007669"/>
    <property type="project" value="InterPro"/>
</dbReference>
<protein>
    <recommendedName>
        <fullName evidence="1">Methyltransferase type 11 domain-containing protein</fullName>
    </recommendedName>
</protein>
<dbReference type="SUPFAM" id="SSF53335">
    <property type="entry name" value="S-adenosyl-L-methionine-dependent methyltransferases"/>
    <property type="match status" value="1"/>
</dbReference>
<proteinExistence type="predicted"/>
<dbReference type="InterPro" id="IPR013216">
    <property type="entry name" value="Methyltransf_11"/>
</dbReference>
<accession>A0A2M7WXH2</accession>
<feature type="domain" description="Methyltransferase type 11" evidence="1">
    <location>
        <begin position="295"/>
        <end position="352"/>
    </location>
</feature>
<evidence type="ECO:0000313" key="3">
    <source>
        <dbReference type="Proteomes" id="UP000230538"/>
    </source>
</evidence>
<evidence type="ECO:0000259" key="1">
    <source>
        <dbReference type="Pfam" id="PF08241"/>
    </source>
</evidence>
<sequence>MRITADLNKLASECGYFGPDRVKHLLYEDIQEKRILVRDSQRARVVGTVYESDPMAKALTGRTPKIIEEETGISKEIMFPPDKTILYVGDPWQRMGKEIDSPNLTIIDYEFGETASFITDNEAFREGINRTGGCLLQTVSGLLESGDWQAEDNQWLVEFRDLVDKAYQVSLSAEGFDDYSKAAVAWSEAKEHIEKNYREQLDKISAEEQSDPCDLINRGDPLSIFRTEAWYDCIYGERGFRDIPDFNNKILPKIEAKRKELQEKGVSAEEIENEIEGWKKTWIDEIRLVKKTKKAYVVEAVFPELPFKPESFDRFVASWSISTHTFAELDEEGFATCWREIKRVLKDDGEAWIFPLDYYWNPDRVFLDSLEQSGMEWQMYDSYGEPVEWTEEAHTLWLGNRR</sequence>
<dbReference type="Proteomes" id="UP000230538">
    <property type="component" value="Unassembled WGS sequence"/>
</dbReference>
<comment type="caution">
    <text evidence="2">The sequence shown here is derived from an EMBL/GenBank/DDBJ whole genome shotgun (WGS) entry which is preliminary data.</text>
</comment>
<dbReference type="InterPro" id="IPR029063">
    <property type="entry name" value="SAM-dependent_MTases_sf"/>
</dbReference>
<dbReference type="AlphaFoldDB" id="A0A2M7WXH2"/>
<dbReference type="EMBL" id="PFXB01000066">
    <property type="protein sequence ID" value="PJA37709.1"/>
    <property type="molecule type" value="Genomic_DNA"/>
</dbReference>
<dbReference type="Gene3D" id="3.40.50.150">
    <property type="entry name" value="Vaccinia Virus protein VP39"/>
    <property type="match status" value="1"/>
</dbReference>
<organism evidence="2 3">
    <name type="scientific">candidate division WWE3 bacterium CG_4_9_14_3_um_filter_43_9</name>
    <dbReference type="NCBI Taxonomy" id="1975082"/>
    <lineage>
        <taxon>Bacteria</taxon>
        <taxon>Katanobacteria</taxon>
    </lineage>
</organism>